<keyword evidence="3 6" id="KW-0378">Hydrolase</keyword>
<dbReference type="InterPro" id="IPR001915">
    <property type="entry name" value="Peptidase_M48"/>
</dbReference>
<dbReference type="CDD" id="cd07331">
    <property type="entry name" value="M48C_Oma1_like"/>
    <property type="match status" value="1"/>
</dbReference>
<dbReference type="Proteomes" id="UP000250266">
    <property type="component" value="Unassembled WGS sequence"/>
</dbReference>
<keyword evidence="1 6" id="KW-0645">Protease</keyword>
<keyword evidence="9" id="KW-1185">Reference proteome</keyword>
<name>A0A8E2E4I3_9PEZI</name>
<evidence type="ECO:0000259" key="7">
    <source>
        <dbReference type="Pfam" id="PF01435"/>
    </source>
</evidence>
<comment type="cofactor">
    <cofactor evidence="6">
        <name>Zn(2+)</name>
        <dbReference type="ChEBI" id="CHEBI:29105"/>
    </cofactor>
    <text evidence="6">Binds 1 zinc ion per subunit.</text>
</comment>
<evidence type="ECO:0000313" key="9">
    <source>
        <dbReference type="Proteomes" id="UP000250266"/>
    </source>
</evidence>
<dbReference type="OrthoDB" id="7464992at2759"/>
<dbReference type="GO" id="GO:0034982">
    <property type="term" value="P:mitochondrial protein processing"/>
    <property type="evidence" value="ECO:0007669"/>
    <property type="project" value="TreeGrafter"/>
</dbReference>
<dbReference type="GO" id="GO:0005743">
    <property type="term" value="C:mitochondrial inner membrane"/>
    <property type="evidence" value="ECO:0007669"/>
    <property type="project" value="TreeGrafter"/>
</dbReference>
<evidence type="ECO:0000256" key="5">
    <source>
        <dbReference type="ARBA" id="ARBA00023049"/>
    </source>
</evidence>
<dbReference type="InterPro" id="IPR051156">
    <property type="entry name" value="Mito/Outer_Membr_Metalloprot"/>
</dbReference>
<proteinExistence type="inferred from homology"/>
<organism evidence="8 9">
    <name type="scientific">Lepidopterella palustris CBS 459.81</name>
    <dbReference type="NCBI Taxonomy" id="1314670"/>
    <lineage>
        <taxon>Eukaryota</taxon>
        <taxon>Fungi</taxon>
        <taxon>Dikarya</taxon>
        <taxon>Ascomycota</taxon>
        <taxon>Pezizomycotina</taxon>
        <taxon>Dothideomycetes</taxon>
        <taxon>Pleosporomycetidae</taxon>
        <taxon>Mytilinidiales</taxon>
        <taxon>Argynnaceae</taxon>
        <taxon>Lepidopterella</taxon>
    </lineage>
</organism>
<dbReference type="GO" id="GO:0006515">
    <property type="term" value="P:protein quality control for misfolded or incompletely synthesized proteins"/>
    <property type="evidence" value="ECO:0007669"/>
    <property type="project" value="TreeGrafter"/>
</dbReference>
<evidence type="ECO:0000256" key="1">
    <source>
        <dbReference type="ARBA" id="ARBA00022670"/>
    </source>
</evidence>
<keyword evidence="2" id="KW-0479">Metal-binding</keyword>
<evidence type="ECO:0000256" key="3">
    <source>
        <dbReference type="ARBA" id="ARBA00022801"/>
    </source>
</evidence>
<gene>
    <name evidence="8" type="ORF">K432DRAFT_384901</name>
</gene>
<dbReference type="PANTHER" id="PTHR22726">
    <property type="entry name" value="METALLOENDOPEPTIDASE OMA1"/>
    <property type="match status" value="1"/>
</dbReference>
<dbReference type="GO" id="GO:0004222">
    <property type="term" value="F:metalloendopeptidase activity"/>
    <property type="evidence" value="ECO:0007669"/>
    <property type="project" value="InterPro"/>
</dbReference>
<dbReference type="GO" id="GO:0046872">
    <property type="term" value="F:metal ion binding"/>
    <property type="evidence" value="ECO:0007669"/>
    <property type="project" value="UniProtKB-KW"/>
</dbReference>
<evidence type="ECO:0000256" key="2">
    <source>
        <dbReference type="ARBA" id="ARBA00022723"/>
    </source>
</evidence>
<reference evidence="8 9" key="1">
    <citation type="journal article" date="2016" name="Nat. Commun.">
        <title>Ectomycorrhizal ecology is imprinted in the genome of the dominant symbiotic fungus Cenococcum geophilum.</title>
        <authorList>
            <consortium name="DOE Joint Genome Institute"/>
            <person name="Peter M."/>
            <person name="Kohler A."/>
            <person name="Ohm R.A."/>
            <person name="Kuo A."/>
            <person name="Krutzmann J."/>
            <person name="Morin E."/>
            <person name="Arend M."/>
            <person name="Barry K.W."/>
            <person name="Binder M."/>
            <person name="Choi C."/>
            <person name="Clum A."/>
            <person name="Copeland A."/>
            <person name="Grisel N."/>
            <person name="Haridas S."/>
            <person name="Kipfer T."/>
            <person name="LaButti K."/>
            <person name="Lindquist E."/>
            <person name="Lipzen A."/>
            <person name="Maire R."/>
            <person name="Meier B."/>
            <person name="Mihaltcheva S."/>
            <person name="Molinier V."/>
            <person name="Murat C."/>
            <person name="Poggeler S."/>
            <person name="Quandt C.A."/>
            <person name="Sperisen C."/>
            <person name="Tritt A."/>
            <person name="Tisserant E."/>
            <person name="Crous P.W."/>
            <person name="Henrissat B."/>
            <person name="Nehls U."/>
            <person name="Egli S."/>
            <person name="Spatafora J.W."/>
            <person name="Grigoriev I.V."/>
            <person name="Martin F.M."/>
        </authorList>
    </citation>
    <scope>NUCLEOTIDE SEQUENCE [LARGE SCALE GENOMIC DNA]</scope>
    <source>
        <strain evidence="8 9">CBS 459.81</strain>
    </source>
</reference>
<evidence type="ECO:0000256" key="4">
    <source>
        <dbReference type="ARBA" id="ARBA00022833"/>
    </source>
</evidence>
<protein>
    <recommendedName>
        <fullName evidence="7">Peptidase M48 domain-containing protein</fullName>
    </recommendedName>
</protein>
<keyword evidence="4 6" id="KW-0862">Zinc</keyword>
<dbReference type="Gene3D" id="3.30.2010.10">
    <property type="entry name" value="Metalloproteases ('zincins'), catalytic domain"/>
    <property type="match status" value="1"/>
</dbReference>
<evidence type="ECO:0000256" key="6">
    <source>
        <dbReference type="RuleBase" id="RU003983"/>
    </source>
</evidence>
<accession>A0A8E2E4I3</accession>
<evidence type="ECO:0000313" key="8">
    <source>
        <dbReference type="EMBL" id="OCK77172.1"/>
    </source>
</evidence>
<keyword evidence="5 6" id="KW-0482">Metalloprotease</keyword>
<dbReference type="PANTHER" id="PTHR22726:SF1">
    <property type="entry name" value="METALLOENDOPEPTIDASE OMA1, MITOCHONDRIAL"/>
    <property type="match status" value="1"/>
</dbReference>
<dbReference type="EMBL" id="KV745148">
    <property type="protein sequence ID" value="OCK77172.1"/>
    <property type="molecule type" value="Genomic_DNA"/>
</dbReference>
<comment type="similarity">
    <text evidence="6">Belongs to the peptidase M48 family.</text>
</comment>
<dbReference type="Pfam" id="PF01435">
    <property type="entry name" value="Peptidase_M48"/>
    <property type="match status" value="1"/>
</dbReference>
<dbReference type="AlphaFoldDB" id="A0A8E2E4I3"/>
<feature type="domain" description="Peptidase M48" evidence="7">
    <location>
        <begin position="135"/>
        <end position="310"/>
    </location>
</feature>
<sequence>MFCTPFSRCAPLVAPLVQTLRPRPLSAVLSSPKNIVAYRLYRGIPQRRLQYQRFGAGGPNFWQRWAGRSTFYYEVAAVGGVGGALYVYNLETVPVSGRRRFNCISPATEEATAKQFFEEIMQEYQDQILSQWDPRTRRVQRVLDRLIPASGLTGENWEVHVIDSPERNAFVIPGGKVFVFSGILPICQNEDGIAAVLGHEIAHNVAHHSAERMSQSFVLLALVQIAAFFYGVPASFGSLISEIAFSRPGSRMQEAEADYIGLMMMAQSCYNPEAAVGLWERMAMAERGGPPQFLSTHPSNYNRQQKIKEWLPEAMEKLEMSDCHGVSAYADDFKRAFSQIR</sequence>